<keyword evidence="1" id="KW-1133">Transmembrane helix</keyword>
<dbReference type="EMBL" id="CAADHO010000002">
    <property type="protein sequence ID" value="VFQ43669.1"/>
    <property type="molecule type" value="Genomic_DNA"/>
</dbReference>
<name>A0A4U8YKM4_9BACT</name>
<reference evidence="3 4" key="1">
    <citation type="submission" date="2019-03" db="EMBL/GenBank/DDBJ databases">
        <authorList>
            <person name="Nijsse B."/>
        </authorList>
    </citation>
    <scope>NUCLEOTIDE SEQUENCE [LARGE SCALE GENOMIC DNA]</scope>
    <source>
        <strain evidence="3">Desulfoluna butyratoxydans MSL71</strain>
    </source>
</reference>
<proteinExistence type="predicted"/>
<sequence length="302" mass="33267">MIVRYDTREKVVGAFMLSIMILLALTVLAIGRSKDWFREKVTYFTTFKESYNLETNAAVKLFNADIGKVTEVSLVGNVVHVRMAIFAEYAPRIRKDSIATVQSVNYIGNKYISITPGTPESPELLADEEISSEEQPSVADLLAKFEVEETAKKVIRAVQDVSEVATLLRDPEGPLFEALNSINNSLNAVEVRVGAILDSLAVAVDKMPHTVDLVDRDLEKVHEIGMEIQTNIALLQQVLENVEVGSRDVPAITETTVKGIEEIRVGVEQIDEVVKSLKKSILIRGNLPPGPEVRGQDAGTRP</sequence>
<dbReference type="PANTHER" id="PTHR33371">
    <property type="entry name" value="INTERMEMBRANE PHOSPHOLIPID TRANSPORT SYSTEM BINDING PROTEIN MLAD-RELATED"/>
    <property type="match status" value="1"/>
</dbReference>
<dbReference type="Pfam" id="PF02470">
    <property type="entry name" value="MlaD"/>
    <property type="match status" value="1"/>
</dbReference>
<organism evidence="3 4">
    <name type="scientific">Desulfoluna butyratoxydans</name>
    <dbReference type="NCBI Taxonomy" id="231438"/>
    <lineage>
        <taxon>Bacteria</taxon>
        <taxon>Pseudomonadati</taxon>
        <taxon>Thermodesulfobacteriota</taxon>
        <taxon>Desulfobacteria</taxon>
        <taxon>Desulfobacterales</taxon>
        <taxon>Desulfolunaceae</taxon>
        <taxon>Desulfoluna</taxon>
    </lineage>
</organism>
<evidence type="ECO:0000313" key="4">
    <source>
        <dbReference type="Proteomes" id="UP000507962"/>
    </source>
</evidence>
<keyword evidence="1" id="KW-0812">Transmembrane</keyword>
<accession>A0A4U8YKM4</accession>
<dbReference type="InterPro" id="IPR003399">
    <property type="entry name" value="Mce/MlaD"/>
</dbReference>
<feature type="domain" description="Mce/MlaD" evidence="2">
    <location>
        <begin position="40"/>
        <end position="117"/>
    </location>
</feature>
<dbReference type="PANTHER" id="PTHR33371:SF4">
    <property type="entry name" value="INTERMEMBRANE PHOSPHOLIPID TRANSPORT SYSTEM BINDING PROTEIN MLAD"/>
    <property type="match status" value="1"/>
</dbReference>
<keyword evidence="4" id="KW-1185">Reference proteome</keyword>
<evidence type="ECO:0000259" key="2">
    <source>
        <dbReference type="Pfam" id="PF02470"/>
    </source>
</evidence>
<dbReference type="Proteomes" id="UP000507962">
    <property type="component" value="Unassembled WGS sequence"/>
</dbReference>
<evidence type="ECO:0000313" key="3">
    <source>
        <dbReference type="EMBL" id="VFQ43669.1"/>
    </source>
</evidence>
<dbReference type="AlphaFoldDB" id="A0A4U8YKM4"/>
<dbReference type="InterPro" id="IPR052336">
    <property type="entry name" value="MlaD_Phospholipid_Transporter"/>
</dbReference>
<feature type="transmembrane region" description="Helical" evidence="1">
    <location>
        <begin position="12"/>
        <end position="30"/>
    </location>
</feature>
<evidence type="ECO:0000256" key="1">
    <source>
        <dbReference type="SAM" id="Phobius"/>
    </source>
</evidence>
<protein>
    <submittedName>
        <fullName evidence="3">Mce/mlad</fullName>
    </submittedName>
</protein>
<gene>
    <name evidence="3" type="ORF">MSL71_13080</name>
</gene>
<keyword evidence="1" id="KW-0472">Membrane</keyword>
<dbReference type="RefSeq" id="WP_180137995.1">
    <property type="nucleotide sequence ID" value="NZ_CAADHO010000002.1"/>
</dbReference>